<protein>
    <submittedName>
        <fullName evidence="1">Uncharacterized protein</fullName>
    </submittedName>
</protein>
<sequence>MKIAATLGNILGCRIRSFAAAEIAAQWVEVGLPFYGPKLLTDMVYDPARVARVEVPYHDCLSRLENGTIDAVVWNVENRRCWLDTGWKPRLWKEINASCWRRRPPFNPQR</sequence>
<organism evidence="1">
    <name type="scientific">Serratia marcescens</name>
    <dbReference type="NCBI Taxonomy" id="615"/>
    <lineage>
        <taxon>Bacteria</taxon>
        <taxon>Pseudomonadati</taxon>
        <taxon>Pseudomonadota</taxon>
        <taxon>Gammaproteobacteria</taxon>
        <taxon>Enterobacterales</taxon>
        <taxon>Yersiniaceae</taxon>
        <taxon>Serratia</taxon>
    </lineage>
</organism>
<accession>A0A939NP79</accession>
<dbReference type="SUPFAM" id="SSF53850">
    <property type="entry name" value="Periplasmic binding protein-like II"/>
    <property type="match status" value="1"/>
</dbReference>
<dbReference type="EMBL" id="JAGETR010000082">
    <property type="protein sequence ID" value="MBO2006975.1"/>
    <property type="molecule type" value="Genomic_DNA"/>
</dbReference>
<dbReference type="Gene3D" id="3.40.190.10">
    <property type="entry name" value="Periplasmic binding protein-like II"/>
    <property type="match status" value="1"/>
</dbReference>
<comment type="caution">
    <text evidence="1">The sequence shown here is derived from an EMBL/GenBank/DDBJ whole genome shotgun (WGS) entry which is preliminary data.</text>
</comment>
<gene>
    <name evidence="1" type="ORF">J4732_13455</name>
</gene>
<dbReference type="AlphaFoldDB" id="A0A939NP79"/>
<proteinExistence type="predicted"/>
<reference evidence="1" key="1">
    <citation type="submission" date="2021-03" db="EMBL/GenBank/DDBJ databases">
        <title>Molecular epidemiology and mechanisms of colistin and carbapenem resistance in Enterobacteriaceae from clinical isolates, the environment and porcine samples in Pretoria, South Africa.</title>
        <authorList>
            <person name="Bogoshi D."/>
            <person name="Mbelle N.M."/>
            <person name="Naidoo V."/>
            <person name="Osei Sekyere J."/>
        </authorList>
    </citation>
    <scope>NUCLEOTIDE SEQUENCE</scope>
    <source>
        <strain evidence="1">C080</strain>
    </source>
</reference>
<evidence type="ECO:0000313" key="1">
    <source>
        <dbReference type="EMBL" id="MBO2006975.1"/>
    </source>
</evidence>
<name>A0A939NP79_SERMA</name>